<feature type="transmembrane region" description="Helical" evidence="1">
    <location>
        <begin position="124"/>
        <end position="142"/>
    </location>
</feature>
<keyword evidence="1" id="KW-1133">Transmembrane helix</keyword>
<feature type="transmembrane region" description="Helical" evidence="1">
    <location>
        <begin position="181"/>
        <end position="204"/>
    </location>
</feature>
<feature type="domain" description="DUF6535" evidence="2">
    <location>
        <begin position="28"/>
        <end position="205"/>
    </location>
</feature>
<feature type="transmembrane region" description="Helical" evidence="1">
    <location>
        <begin position="52"/>
        <end position="69"/>
    </location>
</feature>
<dbReference type="Pfam" id="PF20153">
    <property type="entry name" value="DUF6535"/>
    <property type="match status" value="1"/>
</dbReference>
<keyword evidence="1" id="KW-0812">Transmembrane</keyword>
<organism evidence="3 4">
    <name type="scientific">Hypsizygus marmoreus</name>
    <name type="common">White beech mushroom</name>
    <name type="synonym">Agaricus marmoreus</name>
    <dbReference type="NCBI Taxonomy" id="39966"/>
    <lineage>
        <taxon>Eukaryota</taxon>
        <taxon>Fungi</taxon>
        <taxon>Dikarya</taxon>
        <taxon>Basidiomycota</taxon>
        <taxon>Agaricomycotina</taxon>
        <taxon>Agaricomycetes</taxon>
        <taxon>Agaricomycetidae</taxon>
        <taxon>Agaricales</taxon>
        <taxon>Tricholomatineae</taxon>
        <taxon>Lyophyllaceae</taxon>
        <taxon>Hypsizygus</taxon>
    </lineage>
</organism>
<evidence type="ECO:0000256" key="1">
    <source>
        <dbReference type="SAM" id="Phobius"/>
    </source>
</evidence>
<evidence type="ECO:0000313" key="3">
    <source>
        <dbReference type="EMBL" id="RDB30852.1"/>
    </source>
</evidence>
<name>A0A369KB83_HYPMA</name>
<protein>
    <recommendedName>
        <fullName evidence="2">DUF6535 domain-containing protein</fullName>
    </recommendedName>
</protein>
<evidence type="ECO:0000259" key="2">
    <source>
        <dbReference type="Pfam" id="PF20153"/>
    </source>
</evidence>
<reference evidence="3" key="1">
    <citation type="submission" date="2018-04" db="EMBL/GenBank/DDBJ databases">
        <title>Whole genome sequencing of Hypsizygus marmoreus.</title>
        <authorList>
            <person name="Choi I.-G."/>
            <person name="Min B."/>
            <person name="Kim J.-G."/>
            <person name="Kim S."/>
            <person name="Oh Y.-L."/>
            <person name="Kong W.-S."/>
            <person name="Park H."/>
            <person name="Jeong J."/>
            <person name="Song E.-S."/>
        </authorList>
    </citation>
    <scope>NUCLEOTIDE SEQUENCE [LARGE SCALE GENOMIC DNA]</scope>
    <source>
        <strain evidence="3">51987-8</strain>
    </source>
</reference>
<feature type="transmembrane region" description="Helical" evidence="1">
    <location>
        <begin position="210"/>
        <end position="233"/>
    </location>
</feature>
<dbReference type="EMBL" id="LUEZ02000004">
    <property type="protein sequence ID" value="RDB30852.1"/>
    <property type="molecule type" value="Genomic_DNA"/>
</dbReference>
<dbReference type="InterPro" id="IPR045338">
    <property type="entry name" value="DUF6535"/>
</dbReference>
<dbReference type="OrthoDB" id="2995154at2759"/>
<accession>A0A369KB83</accession>
<sequence>MTPSGENLKKDVLSGKLEEALGPSAKIWTAYISEAEKHDKAFAQDCQRDMDAILIFAGLFSACLTAFIIESYKNLRPDPNEAAVLVLIQILQQLPNASHSTLSYPAPPSATSYSPPTSALVCNFLWFLSLGFSLASALTATLSEQWARAYLKATESRSAPSERARIRAYLFQGLERFGMKAVVDAVPMFLHASLSLFFAGLVAFFLPVNILLATLVSAILMVSLVLYTAWTLLPVVYSDCPYRTPISNWCWKGLNALRRHRFPSYLLRNDYKPPILATNMMHEVELHAIRLASRRGECDNIILSFTVQSLDSRDQLLQFISTHNLSNAVDRRQITAMLMHTDLSSRLIHRLQKLDKIHSGEKARDVPSILRAISFTGDVWTSNISRGLTGYIHFDAAALAALCTLDVEDESTMILRCGAIAKVLWPLFSELGVLSTEIQGYLSGLFHDTRAGRASVNTHLHNRGFNERMEVMERELAVGWDHLKSGRLDSLSSSYPTIIPHMEEIWPLYMSTLRLTQSIPTCSQPVLFSIYVKAALEQCQTLSASLRKAQFFLRYFKQFPGSLPQGHSSHPSSFV</sequence>
<evidence type="ECO:0000313" key="4">
    <source>
        <dbReference type="Proteomes" id="UP000076154"/>
    </source>
</evidence>
<dbReference type="InParanoid" id="A0A369KB83"/>
<keyword evidence="4" id="KW-1185">Reference proteome</keyword>
<gene>
    <name evidence="3" type="ORF">Hypma_005914</name>
</gene>
<proteinExistence type="predicted"/>
<comment type="caution">
    <text evidence="3">The sequence shown here is derived from an EMBL/GenBank/DDBJ whole genome shotgun (WGS) entry which is preliminary data.</text>
</comment>
<dbReference type="Proteomes" id="UP000076154">
    <property type="component" value="Unassembled WGS sequence"/>
</dbReference>
<dbReference type="AlphaFoldDB" id="A0A369KB83"/>
<keyword evidence="1" id="KW-0472">Membrane</keyword>